<keyword evidence="3 7" id="KW-0812">Transmembrane</keyword>
<keyword evidence="2" id="KW-1003">Cell membrane</keyword>
<dbReference type="Proteomes" id="UP000288246">
    <property type="component" value="Unassembled WGS sequence"/>
</dbReference>
<dbReference type="Pfam" id="PF13396">
    <property type="entry name" value="PLDc_N"/>
    <property type="match status" value="1"/>
</dbReference>
<evidence type="ECO:0000256" key="2">
    <source>
        <dbReference type="ARBA" id="ARBA00022475"/>
    </source>
</evidence>
<feature type="compositionally biased region" description="Basic and acidic residues" evidence="6">
    <location>
        <begin position="96"/>
        <end position="111"/>
    </location>
</feature>
<evidence type="ECO:0000259" key="8">
    <source>
        <dbReference type="Pfam" id="PF13396"/>
    </source>
</evidence>
<feature type="region of interest" description="Disordered" evidence="6">
    <location>
        <begin position="64"/>
        <end position="119"/>
    </location>
</feature>
<dbReference type="RefSeq" id="WP_124342098.1">
    <property type="nucleotide sequence ID" value="NZ_BHYL01000078.1"/>
</dbReference>
<comment type="subcellular location">
    <subcellularLocation>
        <location evidence="1">Cell membrane</location>
        <topology evidence="1">Multi-pass membrane protein</topology>
    </subcellularLocation>
</comment>
<evidence type="ECO:0000256" key="6">
    <source>
        <dbReference type="SAM" id="MobiDB-lite"/>
    </source>
</evidence>
<accession>A0A401UY55</accession>
<evidence type="ECO:0000256" key="4">
    <source>
        <dbReference type="ARBA" id="ARBA00022989"/>
    </source>
</evidence>
<comment type="caution">
    <text evidence="9">The sequence shown here is derived from an EMBL/GenBank/DDBJ whole genome shotgun (WGS) entry which is preliminary data.</text>
</comment>
<dbReference type="GO" id="GO:0005886">
    <property type="term" value="C:plasma membrane"/>
    <property type="evidence" value="ECO:0007669"/>
    <property type="project" value="UniProtKB-SubCell"/>
</dbReference>
<feature type="transmembrane region" description="Helical" evidence="7">
    <location>
        <begin position="34"/>
        <end position="55"/>
    </location>
</feature>
<dbReference type="OrthoDB" id="3298527at2"/>
<organism evidence="9 10">
    <name type="scientific">Cellulomonas algicola</name>
    <dbReference type="NCBI Taxonomy" id="2071633"/>
    <lineage>
        <taxon>Bacteria</taxon>
        <taxon>Bacillati</taxon>
        <taxon>Actinomycetota</taxon>
        <taxon>Actinomycetes</taxon>
        <taxon>Micrococcales</taxon>
        <taxon>Cellulomonadaceae</taxon>
        <taxon>Cellulomonas</taxon>
    </lineage>
</organism>
<reference evidence="9 10" key="1">
    <citation type="submission" date="2018-11" db="EMBL/GenBank/DDBJ databases">
        <title>Draft genome sequence of Cellulomonas takizawaensis strain TKZ-21.</title>
        <authorList>
            <person name="Yamamura H."/>
            <person name="Hayashi T."/>
            <person name="Hamada M."/>
            <person name="Serisawa Y."/>
            <person name="Matsuyama K."/>
            <person name="Nakagawa Y."/>
            <person name="Otoguro M."/>
            <person name="Yanagida F."/>
            <person name="Hayakawa M."/>
        </authorList>
    </citation>
    <scope>NUCLEOTIDE SEQUENCE [LARGE SCALE GENOMIC DNA]</scope>
    <source>
        <strain evidence="9 10">TKZ-21</strain>
    </source>
</reference>
<evidence type="ECO:0000313" key="9">
    <source>
        <dbReference type="EMBL" id="GCD19562.1"/>
    </source>
</evidence>
<feature type="domain" description="Cardiolipin synthase N-terminal" evidence="8">
    <location>
        <begin position="13"/>
        <end position="57"/>
    </location>
</feature>
<evidence type="ECO:0000313" key="10">
    <source>
        <dbReference type="Proteomes" id="UP000288246"/>
    </source>
</evidence>
<dbReference type="InterPro" id="IPR027379">
    <property type="entry name" value="CLS_N"/>
</dbReference>
<proteinExistence type="predicted"/>
<dbReference type="EMBL" id="BHYL01000078">
    <property type="protein sequence ID" value="GCD19562.1"/>
    <property type="molecule type" value="Genomic_DNA"/>
</dbReference>
<keyword evidence="4 7" id="KW-1133">Transmembrane helix</keyword>
<keyword evidence="10" id="KW-1185">Reference proteome</keyword>
<evidence type="ECO:0000256" key="7">
    <source>
        <dbReference type="SAM" id="Phobius"/>
    </source>
</evidence>
<dbReference type="AlphaFoldDB" id="A0A401UY55"/>
<evidence type="ECO:0000256" key="1">
    <source>
        <dbReference type="ARBA" id="ARBA00004651"/>
    </source>
</evidence>
<feature type="compositionally biased region" description="Gly residues" evidence="6">
    <location>
        <begin position="66"/>
        <end position="75"/>
    </location>
</feature>
<keyword evidence="5 7" id="KW-0472">Membrane</keyword>
<evidence type="ECO:0000256" key="5">
    <source>
        <dbReference type="ARBA" id="ARBA00023136"/>
    </source>
</evidence>
<gene>
    <name evidence="9" type="ORF">CTKZ_11240</name>
</gene>
<evidence type="ECO:0000256" key="3">
    <source>
        <dbReference type="ARBA" id="ARBA00022692"/>
    </source>
</evidence>
<name>A0A401UY55_9CELL</name>
<protein>
    <recommendedName>
        <fullName evidence="8">Cardiolipin synthase N-terminal domain-containing protein</fullName>
    </recommendedName>
</protein>
<sequence>MARYLAFVIVVGLVVWCVLDISRSSDEERLGVHPLLWMALVVLVPVLGAILWILVSRGRRAAARQAGGGTGGSASGGSSWTPRRRSGPVAPDDDPDFLRKLDEERRRREQGTGDGSPAS</sequence>